<evidence type="ECO:0000256" key="10">
    <source>
        <dbReference type="ARBA" id="ARBA00022989"/>
    </source>
</evidence>
<dbReference type="EMBL" id="CP012643">
    <property type="protein sequence ID" value="ALI99019.1"/>
    <property type="molecule type" value="Genomic_DNA"/>
</dbReference>
<keyword evidence="3" id="KW-1003">Cell membrane</keyword>
<feature type="transmembrane region" description="Helical" evidence="19">
    <location>
        <begin position="33"/>
        <end position="51"/>
    </location>
</feature>
<dbReference type="GO" id="GO:0005886">
    <property type="term" value="C:plasma membrane"/>
    <property type="evidence" value="ECO:0007669"/>
    <property type="project" value="UniProtKB-SubCell"/>
</dbReference>
<evidence type="ECO:0000256" key="17">
    <source>
        <dbReference type="PIRSR" id="PIRSR600829-3"/>
    </source>
</evidence>
<keyword evidence="6 19" id="KW-0812">Transmembrane</keyword>
<feature type="binding site" evidence="18">
    <location>
        <position position="78"/>
    </location>
    <ligand>
        <name>a divalent metal cation</name>
        <dbReference type="ChEBI" id="CHEBI:60240"/>
    </ligand>
</feature>
<evidence type="ECO:0000256" key="19">
    <source>
        <dbReference type="SAM" id="Phobius"/>
    </source>
</evidence>
<reference evidence="20 21" key="1">
    <citation type="submission" date="2015-08" db="EMBL/GenBank/DDBJ databases">
        <title>Complete genome sequence of Rufibacter tibetensis strain 1351t, a radiation-resistant bacterium from tibet plateau.</title>
        <authorList>
            <person name="Dai J."/>
        </authorList>
    </citation>
    <scope>NUCLEOTIDE SEQUENCE [LARGE SCALE GENOMIC DNA]</scope>
    <source>
        <strain evidence="20 21">1351</strain>
    </source>
</reference>
<evidence type="ECO:0000256" key="18">
    <source>
        <dbReference type="PIRSR" id="PIRSR600829-4"/>
    </source>
</evidence>
<evidence type="ECO:0000256" key="11">
    <source>
        <dbReference type="ARBA" id="ARBA00023098"/>
    </source>
</evidence>
<keyword evidence="12 19" id="KW-0472">Membrane</keyword>
<dbReference type="PATRIC" id="fig|512763.3.peg.1889"/>
<feature type="active site" description="Proton acceptor" evidence="15">
    <location>
        <position position="71"/>
    </location>
</feature>
<keyword evidence="8 20" id="KW-0418">Kinase</keyword>
<feature type="binding site" evidence="17">
    <location>
        <position position="18"/>
    </location>
    <ligand>
        <name>ATP</name>
        <dbReference type="ChEBI" id="CHEBI:30616"/>
    </ligand>
</feature>
<dbReference type="RefSeq" id="WP_062543453.1">
    <property type="nucleotide sequence ID" value="NZ_CP012643.1"/>
</dbReference>
<feature type="binding site" evidence="17">
    <location>
        <position position="78"/>
    </location>
    <ligand>
        <name>ATP</name>
        <dbReference type="ChEBI" id="CHEBI:30616"/>
    </ligand>
</feature>
<evidence type="ECO:0000256" key="2">
    <source>
        <dbReference type="ARBA" id="ARBA00005967"/>
    </source>
</evidence>
<evidence type="ECO:0000256" key="9">
    <source>
        <dbReference type="ARBA" id="ARBA00022840"/>
    </source>
</evidence>
<feature type="binding site" evidence="17">
    <location>
        <position position="30"/>
    </location>
    <ligand>
        <name>ATP</name>
        <dbReference type="ChEBI" id="CHEBI:30616"/>
    </ligand>
</feature>
<sequence>MEKRRPTFIRSRLNSFGYALKGISAAFKSEVNMRWHVISAGLVIAAGFYLGLTTIEWVVICFAIGLVWMAELFNTALEVVVNLVSPDFHPLAGKAKDIAAGAVLIASLAASAAGLLVFIPHLWELLQKYT</sequence>
<dbReference type="PANTHER" id="PTHR34299:SF1">
    <property type="entry name" value="DIACYLGLYCEROL KINASE"/>
    <property type="match status" value="1"/>
</dbReference>
<keyword evidence="11" id="KW-0443">Lipid metabolism</keyword>
<evidence type="ECO:0000256" key="12">
    <source>
        <dbReference type="ARBA" id="ARBA00023136"/>
    </source>
</evidence>
<feature type="transmembrane region" description="Helical" evidence="19">
    <location>
        <begin position="98"/>
        <end position="123"/>
    </location>
</feature>
<comment type="cofactor">
    <cofactor evidence="18">
        <name>Mg(2+)</name>
        <dbReference type="ChEBI" id="CHEBI:18420"/>
    </cofactor>
    <text evidence="18">Mn(2+), Zn(2+), Cd(2+) and Co(2+) support activity to lesser extents.</text>
</comment>
<dbReference type="KEGG" id="rti:DC20_08575"/>
<evidence type="ECO:0000256" key="16">
    <source>
        <dbReference type="PIRSR" id="PIRSR600829-2"/>
    </source>
</evidence>
<evidence type="ECO:0000313" key="20">
    <source>
        <dbReference type="EMBL" id="ALI99019.1"/>
    </source>
</evidence>
<dbReference type="Pfam" id="PF01219">
    <property type="entry name" value="DAGK_prokar"/>
    <property type="match status" value="1"/>
</dbReference>
<evidence type="ECO:0000256" key="7">
    <source>
        <dbReference type="ARBA" id="ARBA00022741"/>
    </source>
</evidence>
<evidence type="ECO:0000256" key="14">
    <source>
        <dbReference type="ARBA" id="ARBA00023264"/>
    </source>
</evidence>
<evidence type="ECO:0000256" key="4">
    <source>
        <dbReference type="ARBA" id="ARBA00022516"/>
    </source>
</evidence>
<keyword evidence="14" id="KW-1208">Phospholipid metabolism</keyword>
<evidence type="ECO:0000256" key="13">
    <source>
        <dbReference type="ARBA" id="ARBA00023209"/>
    </source>
</evidence>
<dbReference type="PANTHER" id="PTHR34299">
    <property type="entry name" value="DIACYLGLYCEROL KINASE"/>
    <property type="match status" value="1"/>
</dbReference>
<keyword evidence="18" id="KW-0460">Magnesium</keyword>
<keyword evidence="7 17" id="KW-0547">Nucleotide-binding</keyword>
<keyword evidence="13" id="KW-0594">Phospholipid biosynthesis</keyword>
<keyword evidence="10 19" id="KW-1133">Transmembrane helix</keyword>
<comment type="similarity">
    <text evidence="2">Belongs to the bacterial diacylglycerol kinase family.</text>
</comment>
<dbReference type="Proteomes" id="UP000061382">
    <property type="component" value="Chromosome"/>
</dbReference>
<feature type="binding site" evidence="17">
    <location>
        <begin position="96"/>
        <end position="97"/>
    </location>
    <ligand>
        <name>ATP</name>
        <dbReference type="ChEBI" id="CHEBI:30616"/>
    </ligand>
</feature>
<gene>
    <name evidence="20" type="ORF">DC20_08575</name>
</gene>
<dbReference type="CDD" id="cd14265">
    <property type="entry name" value="UDPK_IM_like"/>
    <property type="match status" value="1"/>
</dbReference>
<evidence type="ECO:0000313" key="21">
    <source>
        <dbReference type="Proteomes" id="UP000061382"/>
    </source>
</evidence>
<evidence type="ECO:0000256" key="1">
    <source>
        <dbReference type="ARBA" id="ARBA00004651"/>
    </source>
</evidence>
<evidence type="ECO:0000256" key="5">
    <source>
        <dbReference type="ARBA" id="ARBA00022679"/>
    </source>
</evidence>
<keyword evidence="9 17" id="KW-0067">ATP-binding</keyword>
<proteinExistence type="inferred from homology"/>
<organism evidence="20 21">
    <name type="scientific">Rufibacter tibetensis</name>
    <dbReference type="NCBI Taxonomy" id="512763"/>
    <lineage>
        <taxon>Bacteria</taxon>
        <taxon>Pseudomonadati</taxon>
        <taxon>Bacteroidota</taxon>
        <taxon>Cytophagia</taxon>
        <taxon>Cytophagales</taxon>
        <taxon>Hymenobacteraceae</taxon>
        <taxon>Rufibacter</taxon>
    </lineage>
</organism>
<evidence type="ECO:0000256" key="15">
    <source>
        <dbReference type="PIRSR" id="PIRSR600829-1"/>
    </source>
</evidence>
<dbReference type="InterPro" id="IPR033717">
    <property type="entry name" value="UDPK"/>
</dbReference>
<evidence type="ECO:0000256" key="3">
    <source>
        <dbReference type="ARBA" id="ARBA00022475"/>
    </source>
</evidence>
<keyword evidence="4" id="KW-0444">Lipid biosynthesis</keyword>
<comment type="subcellular location">
    <subcellularLocation>
        <location evidence="1">Cell membrane</location>
        <topology evidence="1">Multi-pass membrane protein</topology>
    </subcellularLocation>
</comment>
<accession>A0A0P0CI54</accession>
<dbReference type="GO" id="GO:0016301">
    <property type="term" value="F:kinase activity"/>
    <property type="evidence" value="ECO:0007669"/>
    <property type="project" value="UniProtKB-KW"/>
</dbReference>
<dbReference type="GO" id="GO:0005524">
    <property type="term" value="F:ATP binding"/>
    <property type="evidence" value="ECO:0007669"/>
    <property type="project" value="UniProtKB-KW"/>
</dbReference>
<name>A0A0P0CI54_9BACT</name>
<dbReference type="GO" id="GO:0046872">
    <property type="term" value="F:metal ion binding"/>
    <property type="evidence" value="ECO:0007669"/>
    <property type="project" value="UniProtKB-KW"/>
</dbReference>
<dbReference type="InterPro" id="IPR000829">
    <property type="entry name" value="DAGK"/>
</dbReference>
<dbReference type="Gene3D" id="1.10.287.3610">
    <property type="match status" value="1"/>
</dbReference>
<protein>
    <submittedName>
        <fullName evidence="20">Diacylglycerol kinase</fullName>
    </submittedName>
</protein>
<keyword evidence="5" id="KW-0808">Transferase</keyword>
<dbReference type="STRING" id="512763.DC20_08575"/>
<dbReference type="GO" id="GO:0008654">
    <property type="term" value="P:phospholipid biosynthetic process"/>
    <property type="evidence" value="ECO:0007669"/>
    <property type="project" value="UniProtKB-KW"/>
</dbReference>
<dbReference type="OrthoDB" id="1493837at2"/>
<evidence type="ECO:0000256" key="8">
    <source>
        <dbReference type="ARBA" id="ARBA00022777"/>
    </source>
</evidence>
<feature type="binding site" evidence="18">
    <location>
        <position position="30"/>
    </location>
    <ligand>
        <name>a divalent metal cation</name>
        <dbReference type="ChEBI" id="CHEBI:60240"/>
    </ligand>
</feature>
<evidence type="ECO:0000256" key="6">
    <source>
        <dbReference type="ARBA" id="ARBA00022692"/>
    </source>
</evidence>
<keyword evidence="21" id="KW-1185">Reference proteome</keyword>
<dbReference type="AlphaFoldDB" id="A0A0P0CI54"/>
<feature type="binding site" evidence="16">
    <location>
        <position position="71"/>
    </location>
    <ligand>
        <name>substrate</name>
    </ligand>
</feature>
<keyword evidence="18" id="KW-0479">Metal-binding</keyword>
<dbReference type="InterPro" id="IPR036945">
    <property type="entry name" value="DAGK_sf"/>
</dbReference>